<name>A0A0N7CFL4_9CAUD</name>
<evidence type="ECO:0000256" key="1">
    <source>
        <dbReference type="SAM" id="Phobius"/>
    </source>
</evidence>
<gene>
    <name evidence="2" type="ORF">SP36_80</name>
</gene>
<keyword evidence="1" id="KW-0472">Membrane</keyword>
<keyword evidence="1" id="KW-1133">Transmembrane helix</keyword>
<dbReference type="OrthoDB" id="24766at10239"/>
<evidence type="ECO:0008006" key="4">
    <source>
        <dbReference type="Google" id="ProtNLM"/>
    </source>
</evidence>
<protein>
    <recommendedName>
        <fullName evidence="4">Holin</fullName>
    </recommendedName>
</protein>
<evidence type="ECO:0000313" key="2">
    <source>
        <dbReference type="EMBL" id="AKJ74052.1"/>
    </source>
</evidence>
<dbReference type="RefSeq" id="YP_009223502.1">
    <property type="nucleotide sequence ID" value="NC_029071.1"/>
</dbReference>
<proteinExistence type="predicted"/>
<sequence length="74" mass="8276">MREFLNMATYSTGGSAFAGAATGQVILGLLTFIFFLLFGFWGAWLKWRDSKAIRNALDSGDLKTALKLRNKERN</sequence>
<reference evidence="2 3" key="1">
    <citation type="journal article" date="2016" name="Virus Genes">
        <title>Genomic characterization of Salmonella bacteriophages isolated from India.</title>
        <authorList>
            <person name="Karpe Y.A."/>
            <person name="Kanade G.D."/>
            <person name="Pingale K.D."/>
            <person name="Arankalle V.A."/>
            <person name="Banerjee K."/>
        </authorList>
    </citation>
    <scope>NUCLEOTIDE SEQUENCE [LARGE SCALE GENOMIC DNA]</scope>
</reference>
<accession>A0A0N7CFL4</accession>
<dbReference type="GeneID" id="26794590"/>
<feature type="transmembrane region" description="Helical" evidence="1">
    <location>
        <begin position="20"/>
        <end position="44"/>
    </location>
</feature>
<organism evidence="2 3">
    <name type="scientific">Salmonella phage 36</name>
    <dbReference type="NCBI Taxonomy" id="1654889"/>
    <lineage>
        <taxon>Viruses</taxon>
        <taxon>Duplodnaviria</taxon>
        <taxon>Heunggongvirae</taxon>
        <taxon>Uroviricota</taxon>
        <taxon>Caudoviricetes</taxon>
        <taxon>Drexlerviridae</taxon>
        <taxon>Tempevirinae</taxon>
        <taxon>Tlsvirus</taxon>
        <taxon>Tlsvirus tv36</taxon>
    </lineage>
</organism>
<dbReference type="KEGG" id="vg:26794590"/>
<dbReference type="Proteomes" id="UP000202469">
    <property type="component" value="Genome"/>
</dbReference>
<evidence type="ECO:0000313" key="3">
    <source>
        <dbReference type="Proteomes" id="UP000202469"/>
    </source>
</evidence>
<dbReference type="EMBL" id="KR296690">
    <property type="protein sequence ID" value="AKJ74052.1"/>
    <property type="molecule type" value="Genomic_DNA"/>
</dbReference>
<keyword evidence="1" id="KW-0812">Transmembrane</keyword>